<dbReference type="AlphaFoldDB" id="A0A4Y7NL71"/>
<evidence type="ECO:0000256" key="9">
    <source>
        <dbReference type="SAM" id="Phobius"/>
    </source>
</evidence>
<feature type="transmembrane region" description="Helical" evidence="9">
    <location>
        <begin position="134"/>
        <end position="155"/>
    </location>
</feature>
<feature type="transmembrane region" description="Helical" evidence="9">
    <location>
        <begin position="183"/>
        <end position="208"/>
    </location>
</feature>
<comment type="similarity">
    <text evidence="2">Belongs to the Tim17/Tim22/Tim23 family.</text>
</comment>
<comment type="subcellular location">
    <subcellularLocation>
        <location evidence="1">Membrane</location>
        <topology evidence="1">Multi-pass membrane protein</topology>
    </subcellularLocation>
</comment>
<reference evidence="10" key="1">
    <citation type="submission" date="2018-08" db="EMBL/GenBank/DDBJ databases">
        <authorList>
            <person name="Cornetti L."/>
        </authorList>
    </citation>
    <scope>NUCLEOTIDE SEQUENCE</scope>
    <source>
        <strain evidence="10">BE-ASS</strain>
    </source>
</reference>
<dbReference type="PANTHER" id="PTHR13002">
    <property type="entry name" value="C3ORF1 PROTEIN-RELATED"/>
    <property type="match status" value="1"/>
</dbReference>
<dbReference type="Pfam" id="PF02466">
    <property type="entry name" value="Tim17"/>
    <property type="match status" value="1"/>
</dbReference>
<feature type="region of interest" description="Disordered" evidence="8">
    <location>
        <begin position="261"/>
        <end position="287"/>
    </location>
</feature>
<dbReference type="GO" id="GO:0032981">
    <property type="term" value="P:mitochondrial respiratory chain complex I assembly"/>
    <property type="evidence" value="ECO:0007669"/>
    <property type="project" value="InterPro"/>
</dbReference>
<gene>
    <name evidence="10" type="primary">EOG090X0FS6</name>
</gene>
<keyword evidence="4 9" id="KW-1133">Transmembrane helix</keyword>
<dbReference type="GO" id="GO:0016020">
    <property type="term" value="C:membrane"/>
    <property type="evidence" value="ECO:0007669"/>
    <property type="project" value="UniProtKB-SubCell"/>
</dbReference>
<dbReference type="GO" id="GO:0005739">
    <property type="term" value="C:mitochondrion"/>
    <property type="evidence" value="ECO:0007669"/>
    <property type="project" value="TreeGrafter"/>
</dbReference>
<evidence type="ECO:0000256" key="1">
    <source>
        <dbReference type="ARBA" id="ARBA00004141"/>
    </source>
</evidence>
<dbReference type="EMBL" id="LR024323">
    <property type="protein sequence ID" value="SVE93942.1"/>
    <property type="molecule type" value="mRNA"/>
</dbReference>
<evidence type="ECO:0000256" key="7">
    <source>
        <dbReference type="ARBA" id="ARBA00041344"/>
    </source>
</evidence>
<keyword evidence="3 9" id="KW-0812">Transmembrane</keyword>
<name>A0A4Y7NL71_9CRUS</name>
<evidence type="ECO:0000256" key="8">
    <source>
        <dbReference type="SAM" id="MobiDB-lite"/>
    </source>
</evidence>
<accession>A0A4Y7NL71</accession>
<organism evidence="10">
    <name type="scientific">Scapholeberis mucronata</name>
    <dbReference type="NCBI Taxonomy" id="202097"/>
    <lineage>
        <taxon>Eukaryota</taxon>
        <taxon>Metazoa</taxon>
        <taxon>Ecdysozoa</taxon>
        <taxon>Arthropoda</taxon>
        <taxon>Crustacea</taxon>
        <taxon>Branchiopoda</taxon>
        <taxon>Diplostraca</taxon>
        <taxon>Cladocera</taxon>
        <taxon>Anomopoda</taxon>
        <taxon>Daphniidae</taxon>
        <taxon>Scapholeberis</taxon>
    </lineage>
</organism>
<evidence type="ECO:0000256" key="3">
    <source>
        <dbReference type="ARBA" id="ARBA00022692"/>
    </source>
</evidence>
<evidence type="ECO:0000313" key="10">
    <source>
        <dbReference type="EMBL" id="SVE93942.1"/>
    </source>
</evidence>
<evidence type="ECO:0000256" key="2">
    <source>
        <dbReference type="ARBA" id="ARBA00008444"/>
    </source>
</evidence>
<evidence type="ECO:0000256" key="4">
    <source>
        <dbReference type="ARBA" id="ARBA00022989"/>
    </source>
</evidence>
<dbReference type="PANTHER" id="PTHR13002:SF1">
    <property type="entry name" value="COMPLEX I ASSEMBLY FACTOR TIMMDC1, MITOCHONDRIAL"/>
    <property type="match status" value="1"/>
</dbReference>
<proteinExistence type="evidence at transcript level"/>
<feature type="transmembrane region" description="Helical" evidence="9">
    <location>
        <begin position="74"/>
        <end position="93"/>
    </location>
</feature>
<evidence type="ECO:0000256" key="6">
    <source>
        <dbReference type="ARBA" id="ARBA00040778"/>
    </source>
</evidence>
<evidence type="ECO:0000256" key="5">
    <source>
        <dbReference type="ARBA" id="ARBA00023136"/>
    </source>
</evidence>
<protein>
    <recommendedName>
        <fullName evidence="6">Complex I assembly factor TIMMDC1, mitochondrial</fullName>
    </recommendedName>
    <alternativeName>
        <fullName evidence="7">Translocase of inner mitochondrial membrane domain-containing protein 1</fullName>
    </alternativeName>
</protein>
<dbReference type="InterPro" id="IPR055299">
    <property type="entry name" value="TIMMDC1"/>
</dbReference>
<sequence>MWRLKLPVRVALTLFGVEIIPNNDIIDPKSPTAQRLAEEANRIAKLETGWDRVKAIFRKDSEFSTLSPELEGTLSAGFAGLFLGLFLGGIPASKIEHDDFIRRNKASSFESHFDAKSKMQHSVTKAMAVGGWRVGWRLALFTGGFTFFTTVVSTYRDKSSVFEYTAGGLLAGSLYKMTMGPKAMVAGGLAGSVLGTGAGVIAVGLMTLTGTTTEELRQLRRWKQTDFREVRSSKITSKDKSTDLLSLVHDIELGNRRQMENTLDNGEPTQNETNPVKISSPENNGVL</sequence>
<keyword evidence="5 9" id="KW-0472">Membrane</keyword>